<name>G0QXV4_ICHMU</name>
<comment type="subunit">
    <text evidence="1">Component of the TIM23 complex.</text>
</comment>
<comment type="subcellular location">
    <subcellularLocation>
        <location evidence="1">Mitochondrion inner membrane</location>
        <topology evidence="1">Single-pass membrane protein</topology>
    </subcellularLocation>
</comment>
<keyword evidence="3" id="KW-0378">Hydrolase</keyword>
<dbReference type="InterPro" id="IPR036412">
    <property type="entry name" value="HAD-like_sf"/>
</dbReference>
<keyword evidence="1" id="KW-0653">Protein transport</keyword>
<dbReference type="CDD" id="cd07521">
    <property type="entry name" value="HAD_FCP1-like"/>
    <property type="match status" value="1"/>
</dbReference>
<keyword evidence="1" id="KW-0813">Transport</keyword>
<proteinExistence type="inferred from homology"/>
<dbReference type="Pfam" id="PF03031">
    <property type="entry name" value="NIF"/>
    <property type="match status" value="1"/>
</dbReference>
<dbReference type="GO" id="GO:0016787">
    <property type="term" value="F:hydrolase activity"/>
    <property type="evidence" value="ECO:0007669"/>
    <property type="project" value="UniProtKB-KW"/>
</dbReference>
<dbReference type="InParanoid" id="G0QXV4"/>
<reference evidence="3 4" key="1">
    <citation type="submission" date="2011-07" db="EMBL/GenBank/DDBJ databases">
        <authorList>
            <person name="Coyne R."/>
            <person name="Brami D."/>
            <person name="Johnson J."/>
            <person name="Hostetler J."/>
            <person name="Hannick L."/>
            <person name="Clark T."/>
            <person name="Cassidy-Hanley D."/>
            <person name="Inman J."/>
        </authorList>
    </citation>
    <scope>NUCLEOTIDE SEQUENCE [LARGE SCALE GENOMIC DNA]</scope>
    <source>
        <strain evidence="3 4">G5</strain>
    </source>
</reference>
<dbReference type="PANTHER" id="PTHR12210">
    <property type="entry name" value="DULLARD PROTEIN PHOSPHATASE"/>
    <property type="match status" value="1"/>
</dbReference>
<organism evidence="3 4">
    <name type="scientific">Ichthyophthirius multifiliis</name>
    <name type="common">White spot disease agent</name>
    <name type="synonym">Ich</name>
    <dbReference type="NCBI Taxonomy" id="5932"/>
    <lineage>
        <taxon>Eukaryota</taxon>
        <taxon>Sar</taxon>
        <taxon>Alveolata</taxon>
        <taxon>Ciliophora</taxon>
        <taxon>Intramacronucleata</taxon>
        <taxon>Oligohymenophorea</taxon>
        <taxon>Hymenostomatida</taxon>
        <taxon>Ophryoglenina</taxon>
        <taxon>Ichthyophthirius</taxon>
    </lineage>
</organism>
<accession>G0QXV4</accession>
<dbReference type="SUPFAM" id="SSF56784">
    <property type="entry name" value="HAD-like"/>
    <property type="match status" value="1"/>
</dbReference>
<dbReference type="AlphaFoldDB" id="G0QXV4"/>
<keyword evidence="1" id="KW-0809">Transit peptide</keyword>
<dbReference type="GeneID" id="14906065"/>
<dbReference type="GO" id="GO:0015031">
    <property type="term" value="P:protein transport"/>
    <property type="evidence" value="ECO:0007669"/>
    <property type="project" value="UniProtKB-KW"/>
</dbReference>
<gene>
    <name evidence="3" type="ORF">IMG5_145420</name>
</gene>
<keyword evidence="1" id="KW-0496">Mitochondrion</keyword>
<dbReference type="Proteomes" id="UP000008983">
    <property type="component" value="Unassembled WGS sequence"/>
</dbReference>
<dbReference type="STRING" id="857967.G0QXV4"/>
<dbReference type="PROSITE" id="PS50969">
    <property type="entry name" value="FCP1"/>
    <property type="match status" value="1"/>
</dbReference>
<keyword evidence="4" id="KW-1185">Reference proteome</keyword>
<comment type="similarity">
    <text evidence="1">Belongs to the TIM50 family.</text>
</comment>
<dbReference type="InterPro" id="IPR004274">
    <property type="entry name" value="FCP1_dom"/>
</dbReference>
<dbReference type="GO" id="GO:0005744">
    <property type="term" value="C:TIM23 mitochondrial import inner membrane translocase complex"/>
    <property type="evidence" value="ECO:0007669"/>
    <property type="project" value="UniProtKB-UniRule"/>
</dbReference>
<dbReference type="InterPro" id="IPR023214">
    <property type="entry name" value="HAD_sf"/>
</dbReference>
<comment type="function">
    <text evidence="1">Essential component of the TIM23 complex, a complex that mediates the translocation of transit peptide-containing proteins across the mitochondrial inner membrane.</text>
</comment>
<evidence type="ECO:0000313" key="3">
    <source>
        <dbReference type="EMBL" id="EGR29951.1"/>
    </source>
</evidence>
<evidence type="ECO:0000256" key="1">
    <source>
        <dbReference type="RuleBase" id="RU365079"/>
    </source>
</evidence>
<dbReference type="Gene3D" id="3.40.50.1000">
    <property type="entry name" value="HAD superfamily/HAD-like"/>
    <property type="match status" value="1"/>
</dbReference>
<evidence type="ECO:0000259" key="2">
    <source>
        <dbReference type="PROSITE" id="PS50969"/>
    </source>
</evidence>
<protein>
    <recommendedName>
        <fullName evidence="1">Mitochondrial import inner membrane translocase subunit TIM50</fullName>
    </recommendedName>
</protein>
<evidence type="ECO:0000313" key="4">
    <source>
        <dbReference type="Proteomes" id="UP000008983"/>
    </source>
</evidence>
<dbReference type="RefSeq" id="XP_004031187.1">
    <property type="nucleotide sequence ID" value="XM_004031139.1"/>
</dbReference>
<feature type="domain" description="FCP1 homology" evidence="2">
    <location>
        <begin position="137"/>
        <end position="292"/>
    </location>
</feature>
<dbReference type="eggNOG" id="KOG1605">
    <property type="taxonomic scope" value="Eukaryota"/>
</dbReference>
<keyword evidence="1" id="KW-0811">Translocation</keyword>
<dbReference type="EMBL" id="GL984089">
    <property type="protein sequence ID" value="EGR29951.1"/>
    <property type="molecule type" value="Genomic_DNA"/>
</dbReference>
<dbReference type="OMA" id="HSCTSKE"/>
<dbReference type="InterPro" id="IPR050365">
    <property type="entry name" value="TIM50"/>
</dbReference>
<dbReference type="SMART" id="SM00577">
    <property type="entry name" value="CPDc"/>
    <property type="match status" value="1"/>
</dbReference>
<sequence>MFNTQNKNQIKQLNNTNKYKIIINKNQKKINKNQKLKFFKKQNQELNKRTFSDSNIIINQKVSNNYSHLFIHLLYSPLYRLNESIYIYLFTLCIYKKELLKKYLLLTFRGLQYSIKCLRSPSEQYILQKQVVLKTPKNPKGNILYLDLDETLIHVCQIWDNPDFIIYEKYIIPIKIRPFCKEFLQKIAQYWDIYIFTASQKKYANAVCDFLDPQREYIIDILTRENCMETKNGLFIKDLRIIKDKDIKKMAIVDNLSHSYGFQIENGIPILEWKGDQKDEELKYLINYLINLSRQDDVRIYNQKKLKLKELLNYTF</sequence>
<dbReference type="OrthoDB" id="277011at2759"/>